<feature type="binding site" evidence="15">
    <location>
        <position position="406"/>
    </location>
    <ligand>
        <name>Zn(2+)</name>
        <dbReference type="ChEBI" id="CHEBI:29105"/>
    </ligand>
</feature>
<name>A0A1M5RKH0_9FIRM</name>
<dbReference type="Gene3D" id="3.40.50.10190">
    <property type="entry name" value="BRCT domain"/>
    <property type="match status" value="1"/>
</dbReference>
<organism evidence="18 19">
    <name type="scientific">Tepidibacter thalassicus DSM 15285</name>
    <dbReference type="NCBI Taxonomy" id="1123350"/>
    <lineage>
        <taxon>Bacteria</taxon>
        <taxon>Bacillati</taxon>
        <taxon>Bacillota</taxon>
        <taxon>Clostridia</taxon>
        <taxon>Peptostreptococcales</taxon>
        <taxon>Peptostreptococcaceae</taxon>
        <taxon>Tepidibacter</taxon>
    </lineage>
</organism>
<dbReference type="Pfam" id="PF03120">
    <property type="entry name" value="OB_DNA_ligase"/>
    <property type="match status" value="1"/>
</dbReference>
<feature type="binding site" evidence="15">
    <location>
        <position position="135"/>
    </location>
    <ligand>
        <name>NAD(+)</name>
        <dbReference type="ChEBI" id="CHEBI:57540"/>
    </ligand>
</feature>
<keyword evidence="11 15" id="KW-0234">DNA repair</keyword>
<dbReference type="GO" id="GO:0006260">
    <property type="term" value="P:DNA replication"/>
    <property type="evidence" value="ECO:0007669"/>
    <property type="project" value="UniProtKB-KW"/>
</dbReference>
<dbReference type="GO" id="GO:0003677">
    <property type="term" value="F:DNA binding"/>
    <property type="evidence" value="ECO:0007669"/>
    <property type="project" value="InterPro"/>
</dbReference>
<dbReference type="CDD" id="cd00114">
    <property type="entry name" value="LIGANc"/>
    <property type="match status" value="1"/>
</dbReference>
<dbReference type="InterPro" id="IPR036420">
    <property type="entry name" value="BRCT_dom_sf"/>
</dbReference>
<dbReference type="GO" id="GO:0006281">
    <property type="term" value="P:DNA repair"/>
    <property type="evidence" value="ECO:0007669"/>
    <property type="project" value="UniProtKB-KW"/>
</dbReference>
<dbReference type="InterPro" id="IPR033136">
    <property type="entry name" value="DNA_ligase_CS"/>
</dbReference>
<dbReference type="GO" id="GO:0046872">
    <property type="term" value="F:metal ion binding"/>
    <property type="evidence" value="ECO:0007669"/>
    <property type="project" value="UniProtKB-KW"/>
</dbReference>
<dbReference type="SUPFAM" id="SSF47781">
    <property type="entry name" value="RuvA domain 2-like"/>
    <property type="match status" value="1"/>
</dbReference>
<dbReference type="SUPFAM" id="SSF52113">
    <property type="entry name" value="BRCT domain"/>
    <property type="match status" value="1"/>
</dbReference>
<keyword evidence="19" id="KW-1185">Reference proteome</keyword>
<evidence type="ECO:0000256" key="6">
    <source>
        <dbReference type="ARBA" id="ARBA00022723"/>
    </source>
</evidence>
<evidence type="ECO:0000256" key="8">
    <source>
        <dbReference type="ARBA" id="ARBA00022833"/>
    </source>
</evidence>
<keyword evidence="9 15" id="KW-0460">Magnesium</keyword>
<dbReference type="CDD" id="cd17748">
    <property type="entry name" value="BRCT_DNA_ligase_like"/>
    <property type="match status" value="1"/>
</dbReference>
<comment type="similarity">
    <text evidence="14 15">Belongs to the NAD-dependent DNA ligase family. LigA subfamily.</text>
</comment>
<feature type="binding site" evidence="15">
    <location>
        <begin position="33"/>
        <end position="37"/>
    </location>
    <ligand>
        <name>NAD(+)</name>
        <dbReference type="ChEBI" id="CHEBI:57540"/>
    </ligand>
</feature>
<accession>A0A1M5RKH0</accession>
<dbReference type="InterPro" id="IPR010994">
    <property type="entry name" value="RuvA_2-like"/>
</dbReference>
<evidence type="ECO:0000256" key="1">
    <source>
        <dbReference type="ARBA" id="ARBA00004067"/>
    </source>
</evidence>
<evidence type="ECO:0000256" key="10">
    <source>
        <dbReference type="ARBA" id="ARBA00023027"/>
    </source>
</evidence>
<dbReference type="FunFam" id="2.40.50.140:FF:000012">
    <property type="entry name" value="DNA ligase"/>
    <property type="match status" value="1"/>
</dbReference>
<evidence type="ECO:0000256" key="2">
    <source>
        <dbReference type="ARBA" id="ARBA00012722"/>
    </source>
</evidence>
<dbReference type="InterPro" id="IPR013840">
    <property type="entry name" value="DNAligase_N"/>
</dbReference>
<keyword evidence="12 15" id="KW-0464">Manganese</keyword>
<dbReference type="EC" id="6.5.1.2" evidence="2 15"/>
<dbReference type="PANTHER" id="PTHR23389:SF9">
    <property type="entry name" value="DNA LIGASE"/>
    <property type="match status" value="1"/>
</dbReference>
<dbReference type="PROSITE" id="PS01056">
    <property type="entry name" value="DNA_LIGASE_N2"/>
    <property type="match status" value="1"/>
</dbReference>
<dbReference type="NCBIfam" id="TIGR00575">
    <property type="entry name" value="dnlj"/>
    <property type="match status" value="1"/>
</dbReference>
<feature type="binding site" evidence="15">
    <location>
        <position position="169"/>
    </location>
    <ligand>
        <name>NAD(+)</name>
        <dbReference type="ChEBI" id="CHEBI:57540"/>
    </ligand>
</feature>
<dbReference type="PANTHER" id="PTHR23389">
    <property type="entry name" value="CHROMOSOME TRANSMISSION FIDELITY FACTOR 18"/>
    <property type="match status" value="1"/>
</dbReference>
<dbReference type="InterPro" id="IPR013839">
    <property type="entry name" value="DNAligase_adenylation"/>
</dbReference>
<dbReference type="InterPro" id="IPR001679">
    <property type="entry name" value="DNA_ligase"/>
</dbReference>
<dbReference type="SMART" id="SM00532">
    <property type="entry name" value="LIGANc"/>
    <property type="match status" value="1"/>
</dbReference>
<dbReference type="PIRSF" id="PIRSF001604">
    <property type="entry name" value="LigA"/>
    <property type="match status" value="1"/>
</dbReference>
<evidence type="ECO:0000256" key="7">
    <source>
        <dbReference type="ARBA" id="ARBA00022763"/>
    </source>
</evidence>
<dbReference type="Pfam" id="PF00533">
    <property type="entry name" value="BRCT"/>
    <property type="match status" value="1"/>
</dbReference>
<reference evidence="19" key="1">
    <citation type="submission" date="2016-11" db="EMBL/GenBank/DDBJ databases">
        <authorList>
            <person name="Varghese N."/>
            <person name="Submissions S."/>
        </authorList>
    </citation>
    <scope>NUCLEOTIDE SEQUENCE [LARGE SCALE GENOMIC DNA]</scope>
    <source>
        <strain evidence="19">DSM 15285</strain>
    </source>
</reference>
<dbReference type="Gene3D" id="2.40.50.140">
    <property type="entry name" value="Nucleic acid-binding proteins"/>
    <property type="match status" value="1"/>
</dbReference>
<feature type="binding site" evidence="15">
    <location>
        <position position="309"/>
    </location>
    <ligand>
        <name>NAD(+)</name>
        <dbReference type="ChEBI" id="CHEBI:57540"/>
    </ligand>
</feature>
<dbReference type="InterPro" id="IPR018239">
    <property type="entry name" value="DNA_ligase_AS"/>
</dbReference>
<keyword evidence="8 15" id="KW-0862">Zinc</keyword>
<dbReference type="PROSITE" id="PS01055">
    <property type="entry name" value="DNA_LIGASE_N1"/>
    <property type="match status" value="1"/>
</dbReference>
<dbReference type="InterPro" id="IPR003583">
    <property type="entry name" value="Hlx-hairpin-Hlx_DNA-bd_motif"/>
</dbReference>
<dbReference type="SMART" id="SM00278">
    <property type="entry name" value="HhH1"/>
    <property type="match status" value="3"/>
</dbReference>
<evidence type="ECO:0000256" key="12">
    <source>
        <dbReference type="ARBA" id="ARBA00023211"/>
    </source>
</evidence>
<evidence type="ECO:0000256" key="11">
    <source>
        <dbReference type="ARBA" id="ARBA00023204"/>
    </source>
</evidence>
<dbReference type="HAMAP" id="MF_01588">
    <property type="entry name" value="DNA_ligase_A"/>
    <property type="match status" value="1"/>
</dbReference>
<dbReference type="GO" id="GO:0005829">
    <property type="term" value="C:cytosol"/>
    <property type="evidence" value="ECO:0007669"/>
    <property type="project" value="TreeGrafter"/>
</dbReference>
<feature type="active site" description="N6-AMP-lysine intermediate" evidence="15">
    <location>
        <position position="114"/>
    </location>
</feature>
<dbReference type="STRING" id="1123350.SAMN02744040_01406"/>
<dbReference type="FunFam" id="1.10.287.610:FF:000002">
    <property type="entry name" value="DNA ligase"/>
    <property type="match status" value="1"/>
</dbReference>
<feature type="binding site" evidence="15">
    <location>
        <begin position="82"/>
        <end position="83"/>
    </location>
    <ligand>
        <name>NAD(+)</name>
        <dbReference type="ChEBI" id="CHEBI:57540"/>
    </ligand>
</feature>
<dbReference type="Pfam" id="PF01653">
    <property type="entry name" value="DNA_ligase_aden"/>
    <property type="match status" value="1"/>
</dbReference>
<evidence type="ECO:0000313" key="19">
    <source>
        <dbReference type="Proteomes" id="UP000242520"/>
    </source>
</evidence>
<gene>
    <name evidence="15" type="primary">ligA</name>
    <name evidence="18" type="ORF">SAMN02744040_01406</name>
</gene>
<dbReference type="InterPro" id="IPR004149">
    <property type="entry name" value="Znf_DNAligase_C4"/>
</dbReference>
<dbReference type="Proteomes" id="UP000242520">
    <property type="component" value="Unassembled WGS sequence"/>
</dbReference>
<evidence type="ECO:0000256" key="15">
    <source>
        <dbReference type="HAMAP-Rule" id="MF_01588"/>
    </source>
</evidence>
<keyword evidence="6 15" id="KW-0479">Metal-binding</keyword>
<dbReference type="InterPro" id="IPR041663">
    <property type="entry name" value="DisA/LigA_HHH"/>
</dbReference>
<dbReference type="AlphaFoldDB" id="A0A1M5RKH0"/>
<keyword evidence="7 15" id="KW-0227">DNA damage</keyword>
<evidence type="ECO:0000256" key="4">
    <source>
        <dbReference type="ARBA" id="ARBA00022598"/>
    </source>
</evidence>
<dbReference type="Pfam" id="PF03119">
    <property type="entry name" value="DNA_ligase_ZBD"/>
    <property type="match status" value="1"/>
</dbReference>
<feature type="binding site" evidence="15">
    <location>
        <position position="426"/>
    </location>
    <ligand>
        <name>Zn(2+)</name>
        <dbReference type="ChEBI" id="CHEBI:29105"/>
    </ligand>
</feature>
<dbReference type="InterPro" id="IPR012340">
    <property type="entry name" value="NA-bd_OB-fold"/>
</dbReference>
<dbReference type="SMART" id="SM00292">
    <property type="entry name" value="BRCT"/>
    <property type="match status" value="1"/>
</dbReference>
<dbReference type="Gene3D" id="3.30.470.30">
    <property type="entry name" value="DNA ligase/mRNA capping enzyme"/>
    <property type="match status" value="1"/>
</dbReference>
<evidence type="ECO:0000256" key="5">
    <source>
        <dbReference type="ARBA" id="ARBA00022705"/>
    </source>
</evidence>
<dbReference type="FunFam" id="1.10.150.20:FF:000006">
    <property type="entry name" value="DNA ligase"/>
    <property type="match status" value="1"/>
</dbReference>
<evidence type="ECO:0000256" key="3">
    <source>
        <dbReference type="ARBA" id="ARBA00013308"/>
    </source>
</evidence>
<evidence type="ECO:0000313" key="18">
    <source>
        <dbReference type="EMBL" id="SHH26568.1"/>
    </source>
</evidence>
<evidence type="ECO:0000256" key="14">
    <source>
        <dbReference type="ARBA" id="ARBA00060881"/>
    </source>
</evidence>
<evidence type="ECO:0000256" key="9">
    <source>
        <dbReference type="ARBA" id="ARBA00022842"/>
    </source>
</evidence>
<dbReference type="InterPro" id="IPR004150">
    <property type="entry name" value="NAD_DNA_ligase_OB"/>
</dbReference>
<dbReference type="NCBIfam" id="NF005932">
    <property type="entry name" value="PRK07956.1"/>
    <property type="match status" value="1"/>
</dbReference>
<comment type="catalytic activity">
    <reaction evidence="13 15 16">
        <text>NAD(+) + (deoxyribonucleotide)n-3'-hydroxyl + 5'-phospho-(deoxyribonucleotide)m = (deoxyribonucleotide)n+m + AMP + beta-nicotinamide D-nucleotide.</text>
        <dbReference type="EC" id="6.5.1.2"/>
    </reaction>
</comment>
<dbReference type="Gene3D" id="1.10.150.20">
    <property type="entry name" value="5' to 3' exonuclease, C-terminal subdomain"/>
    <property type="match status" value="2"/>
</dbReference>
<evidence type="ECO:0000256" key="13">
    <source>
        <dbReference type="ARBA" id="ARBA00034005"/>
    </source>
</evidence>
<dbReference type="SUPFAM" id="SSF56091">
    <property type="entry name" value="DNA ligase/mRNA capping enzyme, catalytic domain"/>
    <property type="match status" value="1"/>
</dbReference>
<evidence type="ECO:0000259" key="17">
    <source>
        <dbReference type="PROSITE" id="PS50172"/>
    </source>
</evidence>
<feature type="domain" description="BRCT" evidence="17">
    <location>
        <begin position="586"/>
        <end position="675"/>
    </location>
</feature>
<keyword evidence="4 15" id="KW-0436">Ligase</keyword>
<dbReference type="Pfam" id="PF12826">
    <property type="entry name" value="HHH_2"/>
    <property type="match status" value="1"/>
</dbReference>
<dbReference type="Gene3D" id="1.10.287.610">
    <property type="entry name" value="Helix hairpin bin"/>
    <property type="match status" value="1"/>
</dbReference>
<evidence type="ECO:0000256" key="16">
    <source>
        <dbReference type="RuleBase" id="RU000618"/>
    </source>
</evidence>
<dbReference type="InterPro" id="IPR001357">
    <property type="entry name" value="BRCT_dom"/>
</dbReference>
<dbReference type="FunFam" id="3.30.470.30:FF:000001">
    <property type="entry name" value="DNA ligase"/>
    <property type="match status" value="1"/>
</dbReference>
<dbReference type="PROSITE" id="PS50172">
    <property type="entry name" value="BRCT"/>
    <property type="match status" value="1"/>
</dbReference>
<comment type="function">
    <text evidence="1 15">DNA ligase that catalyzes the formation of phosphodiester linkages between 5'-phosphoryl and 3'-hydroxyl groups in double-stranded DNA using NAD as a coenzyme and as the energy source for the reaction. It is essential for DNA replication and repair of damaged DNA.</text>
</comment>
<dbReference type="Pfam" id="PF14520">
    <property type="entry name" value="HHH_5"/>
    <property type="match status" value="1"/>
</dbReference>
<feature type="binding site" evidence="15">
    <location>
        <position position="112"/>
    </location>
    <ligand>
        <name>NAD(+)</name>
        <dbReference type="ChEBI" id="CHEBI:57540"/>
    </ligand>
</feature>
<comment type="cofactor">
    <cofactor evidence="15">
        <name>Mg(2+)</name>
        <dbReference type="ChEBI" id="CHEBI:18420"/>
    </cofactor>
    <cofactor evidence="15">
        <name>Mn(2+)</name>
        <dbReference type="ChEBI" id="CHEBI:29035"/>
    </cofactor>
</comment>
<protein>
    <recommendedName>
        <fullName evidence="3 15">DNA ligase</fullName>
        <ecNumber evidence="2 15">6.5.1.2</ecNumber>
    </recommendedName>
    <alternativeName>
        <fullName evidence="15">Polydeoxyribonucleotide synthase [NAD(+)]</fullName>
    </alternativeName>
</protein>
<sequence length="675" mass="76567">MKMDIKKKIDELTEIINYHNHKYYVEDDPEISDYEYDMLMKELIELEEKYPDYKKEDSPTQRVGGKALEKFNQVAHKVPMLSLSNAFSEGDLIDFDRRIKSVITENIEYVVEFKIDGLSVKLTYENGIFKLGATRGDGQVGEDVTLNLKTIKSIPIKLKENINVEVRGEVFIAKDKFEQLNAYQEEKGLSLFANPRNAAAGSLRQLDPKITAKRPLDIFVFNLEWIQGIEFKSHSESLEYLKSMGFKISPNYKVCKNIDEVIDYIKYWQDNRENLKFDIDGIVVKVNDLEQRRKLGSTAKSPRWAIAYKFPAERKKTKLLDIIVQVGRTGTLTPTAVLTPVKIAGSTVSRATLHNEDYIKQKDIKIGDMVIIQKAGDIIPEVVEVVFDERDGSEIEFNMPSKCPECGEKTVRIKGEAATKCSNISCPAQIRRGIIHFVSRDAMNIEGLGESIVTLLLKENLINDVADIYYIKKEDLIPLERMGEKSAQNLINSIEKSKNNDLSRLIFGLGIKYIGNKGAKILANHFKDIYELMNAKEEDLVKLEEFGSVMAQSVVQFFENEKNIKVIEKLKNAGVNLKSLKREDGSVVRIFDGMKIVLTGTLEKYKRNDVKEIIEKFGGKVTSSVSKSTTFVLAGREAGSKLDKANSLGVKVIDENTFDNLITLKTKEEVENYIK</sequence>
<dbReference type="SUPFAM" id="SSF50249">
    <property type="entry name" value="Nucleic acid-binding proteins"/>
    <property type="match status" value="1"/>
</dbReference>
<dbReference type="GO" id="GO:0003911">
    <property type="term" value="F:DNA ligase (NAD+) activity"/>
    <property type="evidence" value="ECO:0007669"/>
    <property type="project" value="UniProtKB-UniRule"/>
</dbReference>
<feature type="binding site" evidence="15">
    <location>
        <position position="421"/>
    </location>
    <ligand>
        <name>Zn(2+)</name>
        <dbReference type="ChEBI" id="CHEBI:29105"/>
    </ligand>
</feature>
<feature type="binding site" evidence="15">
    <location>
        <position position="285"/>
    </location>
    <ligand>
        <name>NAD(+)</name>
        <dbReference type="ChEBI" id="CHEBI:57540"/>
    </ligand>
</feature>
<keyword evidence="10 15" id="KW-0520">NAD</keyword>
<dbReference type="Gene3D" id="6.20.10.30">
    <property type="match status" value="1"/>
</dbReference>
<dbReference type="FunFam" id="1.10.150.20:FF:000007">
    <property type="entry name" value="DNA ligase"/>
    <property type="match status" value="1"/>
</dbReference>
<feature type="binding site" evidence="15">
    <location>
        <position position="403"/>
    </location>
    <ligand>
        <name>Zn(2+)</name>
        <dbReference type="ChEBI" id="CHEBI:29105"/>
    </ligand>
</feature>
<proteinExistence type="inferred from homology"/>
<keyword evidence="5 15" id="KW-0235">DNA replication</keyword>
<dbReference type="EMBL" id="FQXH01000013">
    <property type="protein sequence ID" value="SHH26568.1"/>
    <property type="molecule type" value="Genomic_DNA"/>
</dbReference>